<reference evidence="12 13" key="1">
    <citation type="journal article" date="2016" name="Nat. Commun.">
        <title>Thousands of microbial genomes shed light on interconnected biogeochemical processes in an aquifer system.</title>
        <authorList>
            <person name="Anantharaman K."/>
            <person name="Brown C.T."/>
            <person name="Hug L.A."/>
            <person name="Sharon I."/>
            <person name="Castelle C.J."/>
            <person name="Probst A.J."/>
            <person name="Thomas B.C."/>
            <person name="Singh A."/>
            <person name="Wilkins M.J."/>
            <person name="Karaoz U."/>
            <person name="Brodie E.L."/>
            <person name="Williams K.H."/>
            <person name="Hubbard S.S."/>
            <person name="Banfield J.F."/>
        </authorList>
    </citation>
    <scope>NUCLEOTIDE SEQUENCE [LARGE SCALE GENOMIC DNA]</scope>
</reference>
<dbReference type="AlphaFoldDB" id="A0A1G2LCD0"/>
<dbReference type="GO" id="GO:0034355">
    <property type="term" value="P:NAD+ biosynthetic process via the salvage pathway"/>
    <property type="evidence" value="ECO:0007669"/>
    <property type="project" value="TreeGrafter"/>
</dbReference>
<comment type="pathway">
    <text evidence="1 9">Cofactor biosynthesis; NAD(+) biosynthesis; nicotinate D-ribonucleotide from nicotinate: step 1/1.</text>
</comment>
<evidence type="ECO:0000313" key="12">
    <source>
        <dbReference type="EMBL" id="OHA08442.1"/>
    </source>
</evidence>
<dbReference type="GO" id="GO:0005829">
    <property type="term" value="C:cytosol"/>
    <property type="evidence" value="ECO:0007669"/>
    <property type="project" value="TreeGrafter"/>
</dbReference>
<dbReference type="InterPro" id="IPR006405">
    <property type="entry name" value="Nic_PRibTrfase_pncB"/>
</dbReference>
<evidence type="ECO:0000256" key="5">
    <source>
        <dbReference type="ARBA" id="ARBA00022598"/>
    </source>
</evidence>
<protein>
    <recommendedName>
        <fullName evidence="3 9">Nicotinate phosphoribosyltransferase</fullName>
        <ecNumber evidence="3 9">6.3.4.21</ecNumber>
    </recommendedName>
</protein>
<dbReference type="InterPro" id="IPR013785">
    <property type="entry name" value="Aldolase_TIM"/>
</dbReference>
<comment type="caution">
    <text evidence="12">The sequence shown here is derived from an EMBL/GenBank/DDBJ whole genome shotgun (WGS) entry which is preliminary data.</text>
</comment>
<evidence type="ECO:0000256" key="1">
    <source>
        <dbReference type="ARBA" id="ARBA00004952"/>
    </source>
</evidence>
<comment type="similarity">
    <text evidence="2 9">Belongs to the NAPRTase family.</text>
</comment>
<dbReference type="InterPro" id="IPR007229">
    <property type="entry name" value="Nic_PRibTrfase-Fam"/>
</dbReference>
<dbReference type="Pfam" id="PF17956">
    <property type="entry name" value="NAPRTase_C"/>
    <property type="match status" value="1"/>
</dbReference>
<comment type="catalytic activity">
    <reaction evidence="8 9">
        <text>5-phospho-alpha-D-ribose 1-diphosphate + nicotinate + ATP + H2O = nicotinate beta-D-ribonucleotide + ADP + phosphate + diphosphate</text>
        <dbReference type="Rhea" id="RHEA:36163"/>
        <dbReference type="ChEBI" id="CHEBI:15377"/>
        <dbReference type="ChEBI" id="CHEBI:30616"/>
        <dbReference type="ChEBI" id="CHEBI:32544"/>
        <dbReference type="ChEBI" id="CHEBI:33019"/>
        <dbReference type="ChEBI" id="CHEBI:43474"/>
        <dbReference type="ChEBI" id="CHEBI:57502"/>
        <dbReference type="ChEBI" id="CHEBI:58017"/>
        <dbReference type="ChEBI" id="CHEBI:456216"/>
        <dbReference type="EC" id="6.3.4.21"/>
    </reaction>
</comment>
<comment type="function">
    <text evidence="9">Catalyzes the first step in the biosynthesis of NAD from nicotinic acid, the ATP-dependent synthesis of beta-nicotinate D-ribonucleotide from nicotinate and 5-phospho-D-ribose 1-phosphate.</text>
</comment>
<gene>
    <name evidence="12" type="ORF">A3A44_00855</name>
</gene>
<feature type="domain" description="Nicotinate phosphoribosyltransferase C-terminal" evidence="11">
    <location>
        <begin position="407"/>
        <end position="513"/>
    </location>
</feature>
<dbReference type="SUPFAM" id="SSF54675">
    <property type="entry name" value="Nicotinate/Quinolinate PRTase N-terminal domain-like"/>
    <property type="match status" value="1"/>
</dbReference>
<dbReference type="SUPFAM" id="SSF51690">
    <property type="entry name" value="Nicotinate/Quinolinate PRTase C-terminal domain-like"/>
    <property type="match status" value="1"/>
</dbReference>
<accession>A0A1G2LCD0</accession>
<dbReference type="Gene3D" id="3.20.140.10">
    <property type="entry name" value="nicotinate phosphoribosyltransferase"/>
    <property type="match status" value="2"/>
</dbReference>
<evidence type="ECO:0000259" key="11">
    <source>
        <dbReference type="Pfam" id="PF17956"/>
    </source>
</evidence>
<evidence type="ECO:0000256" key="6">
    <source>
        <dbReference type="ARBA" id="ARBA00022642"/>
    </source>
</evidence>
<dbReference type="InterPro" id="IPR040727">
    <property type="entry name" value="NAPRTase_N"/>
</dbReference>
<sequence>MTTSGPTASVFMTDFYQMTSAYALWKSGKHNERAVYDYFYRTPPFGGVYALFAGLRDLLDYVARFRYTPEKIARMRELLPRVEPEFFAWLAGLDYSDVRIYAMREGSLAFPRVPMIRVEGPAAPAQMLETHLLALCNFPSGIMTNAARYRVAAGDDKILLEFGLRRAQDGNRASHYAVLGGFDGTSNVEAAGILGEAPKGTMMHAFIEMFSRLGDIKNPMLKRVGGAGIAENFTDEVLEFRRLLGYDNTNDGELAAFIAYALAHPHSFLALVDTYDTLLSGVPNFACVALALSRFGYAPVGIRIDSGDLAFLSREARRIFRVSDSAAGTPVVCSRAKIFVSNDVNEATLWALRAQPHEINGYGIGTHLVTCEGSPAFNGVYKLVAHGGAARIKLSDTVEKVTIPGAKDAYRLIGGDGKIILDLMVEAGFPAPSPGEKVFARHPFIEGKRAHIIPTRVIPLLDLVWDGRIVAALPEPQAVKRHAEAQMEFLREDHLRPLNPTPVKVSVSGELYRSMHELWMREAPVPTLQ</sequence>
<dbReference type="InterPro" id="IPR036068">
    <property type="entry name" value="Nicotinate_pribotase-like_C"/>
</dbReference>
<dbReference type="PANTHER" id="PTHR11098:SF1">
    <property type="entry name" value="NICOTINATE PHOSPHORIBOSYLTRANSFERASE"/>
    <property type="match status" value="1"/>
</dbReference>
<evidence type="ECO:0000256" key="9">
    <source>
        <dbReference type="RuleBase" id="RU365100"/>
    </source>
</evidence>
<feature type="domain" description="Nicotinate phosphoribosyltransferase N-terminal" evidence="10">
    <location>
        <begin position="12"/>
        <end position="137"/>
    </location>
</feature>
<evidence type="ECO:0000259" key="10">
    <source>
        <dbReference type="Pfam" id="PF17767"/>
    </source>
</evidence>
<organism evidence="12 13">
    <name type="scientific">Candidatus Sungbacteria bacterium RIFCSPLOWO2_01_FULL_60_25</name>
    <dbReference type="NCBI Taxonomy" id="1802281"/>
    <lineage>
        <taxon>Bacteria</taxon>
        <taxon>Candidatus Sungiibacteriota</taxon>
    </lineage>
</organism>
<dbReference type="InterPro" id="IPR041619">
    <property type="entry name" value="NAPRTase_C"/>
</dbReference>
<evidence type="ECO:0000256" key="7">
    <source>
        <dbReference type="ARBA" id="ARBA00022679"/>
    </source>
</evidence>
<dbReference type="Proteomes" id="UP000178977">
    <property type="component" value="Unassembled WGS sequence"/>
</dbReference>
<dbReference type="GO" id="GO:0004516">
    <property type="term" value="F:nicotinate phosphoribosyltransferase activity"/>
    <property type="evidence" value="ECO:0007669"/>
    <property type="project" value="UniProtKB-UniRule"/>
</dbReference>
<dbReference type="EMBL" id="MHQT01000040">
    <property type="protein sequence ID" value="OHA08442.1"/>
    <property type="molecule type" value="Genomic_DNA"/>
</dbReference>
<evidence type="ECO:0000313" key="13">
    <source>
        <dbReference type="Proteomes" id="UP000178977"/>
    </source>
</evidence>
<dbReference type="Gene3D" id="3.20.20.70">
    <property type="entry name" value="Aldolase class I"/>
    <property type="match status" value="1"/>
</dbReference>
<dbReference type="Pfam" id="PF17767">
    <property type="entry name" value="NAPRTase_N"/>
    <property type="match status" value="1"/>
</dbReference>
<evidence type="ECO:0000256" key="4">
    <source>
        <dbReference type="ARBA" id="ARBA00022553"/>
    </source>
</evidence>
<comment type="PTM">
    <text evidence="9">Transiently phosphorylated on a His residue during the reaction cycle. Phosphorylation strongly increases the affinity for substrates and increases the rate of nicotinate D-ribonucleotide production. Dephosphorylation regenerates the low-affinity form of the enzyme, leading to product release.</text>
</comment>
<evidence type="ECO:0000256" key="2">
    <source>
        <dbReference type="ARBA" id="ARBA00010897"/>
    </source>
</evidence>
<keyword evidence="4" id="KW-0597">Phosphoprotein</keyword>
<dbReference type="CDD" id="cd01570">
    <property type="entry name" value="NAPRTase_A"/>
    <property type="match status" value="1"/>
</dbReference>
<name>A0A1G2LCD0_9BACT</name>
<proteinExistence type="inferred from homology"/>
<keyword evidence="6 9" id="KW-0662">Pyridine nucleotide biosynthesis</keyword>
<dbReference type="NCBIfam" id="TIGR01513">
    <property type="entry name" value="NAPRTase_put"/>
    <property type="match status" value="1"/>
</dbReference>
<keyword evidence="7 9" id="KW-0808">Transferase</keyword>
<dbReference type="EC" id="6.3.4.21" evidence="3 9"/>
<keyword evidence="5 9" id="KW-0436">Ligase</keyword>
<evidence type="ECO:0000256" key="8">
    <source>
        <dbReference type="ARBA" id="ARBA00048668"/>
    </source>
</evidence>
<dbReference type="STRING" id="1802281.A3A44_00855"/>
<keyword evidence="12" id="KW-0328">Glycosyltransferase</keyword>
<dbReference type="PANTHER" id="PTHR11098">
    <property type="entry name" value="NICOTINATE PHOSPHORIBOSYLTRANSFERASE"/>
    <property type="match status" value="1"/>
</dbReference>
<dbReference type="PIRSF" id="PIRSF000484">
    <property type="entry name" value="NAPRT"/>
    <property type="match status" value="1"/>
</dbReference>
<evidence type="ECO:0000256" key="3">
    <source>
        <dbReference type="ARBA" id="ARBA00013236"/>
    </source>
</evidence>
<dbReference type="GO" id="GO:0016757">
    <property type="term" value="F:glycosyltransferase activity"/>
    <property type="evidence" value="ECO:0007669"/>
    <property type="project" value="UniProtKB-KW"/>
</dbReference>
<dbReference type="UniPathway" id="UPA00253">
    <property type="reaction ID" value="UER00457"/>
</dbReference>